<gene>
    <name evidence="2" type="primary">estB_1</name>
    <name evidence="2" type="ORF">MET9862_01941</name>
</gene>
<dbReference type="Proteomes" id="UP000410984">
    <property type="component" value="Unassembled WGS sequence"/>
</dbReference>
<dbReference type="PANTHER" id="PTHR43283:SF3">
    <property type="entry name" value="BETA-LACTAMASE FAMILY PROTEIN (AFU_ORTHOLOGUE AFUA_5G07500)"/>
    <property type="match status" value="1"/>
</dbReference>
<dbReference type="InterPro" id="IPR050789">
    <property type="entry name" value="Diverse_Enzym_Activities"/>
</dbReference>
<dbReference type="PANTHER" id="PTHR43283">
    <property type="entry name" value="BETA-LACTAMASE-RELATED"/>
    <property type="match status" value="1"/>
</dbReference>
<keyword evidence="2" id="KW-0378">Hydrolase</keyword>
<dbReference type="SUPFAM" id="SSF56601">
    <property type="entry name" value="beta-lactamase/transpeptidase-like"/>
    <property type="match status" value="1"/>
</dbReference>
<proteinExistence type="predicted"/>
<evidence type="ECO:0000313" key="3">
    <source>
        <dbReference type="Proteomes" id="UP000410984"/>
    </source>
</evidence>
<sequence length="427" mass="46395">MRETLTRILGAGLIGLALAGAPALAFEPAPLAGAAELGFDPGRLQAVADLVQRDVGSGKIPGMVLMVLRDGKPVMARAFGEQSPGVPMRLDSLHRIASTTKLFVTTAALRLYEQGRFKLSDPVATHLPELKDLKVYAGFESATSGEVPPPEAPRRPPTVQDLMRHTAGLTYWWIGPANPVRRSQREQDLEGLYGLTGPEMLAKLAQQPLLYQPGTTFEYSIATDVLGHMLERIEGKPLDRILAEQVLEPLGLTDTVWQVDEAQAGRLAEPSQATREKDPLAWVFTWLDLRKAPKRFSAGAGLASTAGDVARLLQMLANGGTLDGVRLLAPRTVRLMLHHDQLNGIRGPRNNVDDGYGWSLVNPVRLATGGHTTPGAPGDLYWGGITGPRYMLDPAERLVVVAMFQAPSLRGHYYALLRQMVYGALMR</sequence>
<dbReference type="InterPro" id="IPR012338">
    <property type="entry name" value="Beta-lactam/transpept-like"/>
</dbReference>
<dbReference type="GO" id="GO:0016787">
    <property type="term" value="F:hydrolase activity"/>
    <property type="evidence" value="ECO:0007669"/>
    <property type="project" value="UniProtKB-KW"/>
</dbReference>
<feature type="domain" description="Beta-lactamase-related" evidence="1">
    <location>
        <begin position="47"/>
        <end position="407"/>
    </location>
</feature>
<evidence type="ECO:0000313" key="2">
    <source>
        <dbReference type="EMBL" id="VUD71361.1"/>
    </source>
</evidence>
<reference evidence="2 3" key="1">
    <citation type="submission" date="2019-06" db="EMBL/GenBank/DDBJ databases">
        <authorList>
            <person name="Rodrigo-Torres L."/>
            <person name="Arahal R. D."/>
            <person name="Lucena T."/>
        </authorList>
    </citation>
    <scope>NUCLEOTIDE SEQUENCE [LARGE SCALE GENOMIC DNA]</scope>
    <source>
        <strain evidence="2 3">SB0023/3</strain>
    </source>
</reference>
<accession>A0A509EAZ0</accession>
<dbReference type="InterPro" id="IPR001466">
    <property type="entry name" value="Beta-lactam-related"/>
</dbReference>
<dbReference type="EC" id="3.1.1.-" evidence="2"/>
<dbReference type="AlphaFoldDB" id="A0A509EAZ0"/>
<dbReference type="Gene3D" id="3.40.710.10">
    <property type="entry name" value="DD-peptidase/beta-lactamase superfamily"/>
    <property type="match status" value="1"/>
</dbReference>
<protein>
    <submittedName>
        <fullName evidence="2">Esterase EstB</fullName>
        <ecNumber evidence="2">3.1.1.-</ecNumber>
    </submittedName>
</protein>
<keyword evidence="3" id="KW-1185">Reference proteome</keyword>
<dbReference type="RefSeq" id="WP_185156816.1">
    <property type="nucleotide sequence ID" value="NZ_CABFPH010000021.1"/>
</dbReference>
<dbReference type="EMBL" id="CABFPH010000021">
    <property type="protein sequence ID" value="VUD71361.1"/>
    <property type="molecule type" value="Genomic_DNA"/>
</dbReference>
<name>A0A509EAZ0_9HYPH</name>
<organism evidence="2 3">
    <name type="scientific">Methylobacterium symbioticum</name>
    <dbReference type="NCBI Taxonomy" id="2584084"/>
    <lineage>
        <taxon>Bacteria</taxon>
        <taxon>Pseudomonadati</taxon>
        <taxon>Pseudomonadota</taxon>
        <taxon>Alphaproteobacteria</taxon>
        <taxon>Hyphomicrobiales</taxon>
        <taxon>Methylobacteriaceae</taxon>
        <taxon>Methylobacterium</taxon>
    </lineage>
</organism>
<dbReference type="Pfam" id="PF00144">
    <property type="entry name" value="Beta-lactamase"/>
    <property type="match status" value="1"/>
</dbReference>
<evidence type="ECO:0000259" key="1">
    <source>
        <dbReference type="Pfam" id="PF00144"/>
    </source>
</evidence>